<evidence type="ECO:0000256" key="5">
    <source>
        <dbReference type="ARBA" id="ARBA00022801"/>
    </source>
</evidence>
<dbReference type="EC" id="3.6.4.13" evidence="1"/>
<keyword evidence="9" id="KW-0694">RNA-binding</keyword>
<evidence type="ECO:0000313" key="19">
    <source>
        <dbReference type="EnsemblMetazoa" id="tetur13g01450.1"/>
    </source>
</evidence>
<evidence type="ECO:0000256" key="12">
    <source>
        <dbReference type="PROSITE-ProRule" id="PRU00047"/>
    </source>
</evidence>
<dbReference type="eggNOG" id="KOG0341">
    <property type="taxonomic scope" value="Eukaryota"/>
</dbReference>
<evidence type="ECO:0000259" key="17">
    <source>
        <dbReference type="PROSITE" id="PS51194"/>
    </source>
</evidence>
<protein>
    <recommendedName>
        <fullName evidence="1">RNA helicase</fullName>
        <ecNumber evidence="1">3.6.4.13</ecNumber>
    </recommendedName>
</protein>
<evidence type="ECO:0000256" key="6">
    <source>
        <dbReference type="ARBA" id="ARBA00022806"/>
    </source>
</evidence>
<dbReference type="CDD" id="cd17951">
    <property type="entry name" value="DEADc_DDX41"/>
    <property type="match status" value="1"/>
</dbReference>
<dbReference type="GO" id="GO:0003723">
    <property type="term" value="F:RNA binding"/>
    <property type="evidence" value="ECO:0007669"/>
    <property type="project" value="UniProtKB-KW"/>
</dbReference>
<reference evidence="19" key="2">
    <citation type="submission" date="2015-06" db="UniProtKB">
        <authorList>
            <consortium name="EnsemblMetazoa"/>
        </authorList>
    </citation>
    <scope>IDENTIFICATION</scope>
</reference>
<dbReference type="GO" id="GO:0008270">
    <property type="term" value="F:zinc ion binding"/>
    <property type="evidence" value="ECO:0007669"/>
    <property type="project" value="UniProtKB-KW"/>
</dbReference>
<evidence type="ECO:0000256" key="11">
    <source>
        <dbReference type="ARBA" id="ARBA00047984"/>
    </source>
</evidence>
<dbReference type="Pfam" id="PF00271">
    <property type="entry name" value="Helicase_C"/>
    <property type="match status" value="1"/>
</dbReference>
<feature type="compositionally biased region" description="Acidic residues" evidence="14">
    <location>
        <begin position="66"/>
        <end position="77"/>
    </location>
</feature>
<evidence type="ECO:0000256" key="14">
    <source>
        <dbReference type="SAM" id="MobiDB-lite"/>
    </source>
</evidence>
<dbReference type="OMA" id="FKTIWTL"/>
<dbReference type="PROSITE" id="PS50158">
    <property type="entry name" value="ZF_CCHC"/>
    <property type="match status" value="1"/>
</dbReference>
<evidence type="ECO:0000256" key="4">
    <source>
        <dbReference type="ARBA" id="ARBA00022771"/>
    </source>
</evidence>
<evidence type="ECO:0000256" key="10">
    <source>
        <dbReference type="ARBA" id="ARBA00023594"/>
    </source>
</evidence>
<evidence type="ECO:0000259" key="16">
    <source>
        <dbReference type="PROSITE" id="PS51192"/>
    </source>
</evidence>
<dbReference type="GO" id="GO:0005524">
    <property type="term" value="F:ATP binding"/>
    <property type="evidence" value="ECO:0007669"/>
    <property type="project" value="UniProtKB-KW"/>
</dbReference>
<reference evidence="20" key="1">
    <citation type="submission" date="2011-08" db="EMBL/GenBank/DDBJ databases">
        <authorList>
            <person name="Rombauts S."/>
        </authorList>
    </citation>
    <scope>NUCLEOTIDE SEQUENCE</scope>
    <source>
        <strain evidence="20">London</strain>
    </source>
</reference>
<dbReference type="InterPro" id="IPR036875">
    <property type="entry name" value="Znf_CCHC_sf"/>
</dbReference>
<dbReference type="KEGG" id="tut:107364709"/>
<dbReference type="InterPro" id="IPR001878">
    <property type="entry name" value="Znf_CCHC"/>
</dbReference>
<feature type="short sequence motif" description="Q motif" evidence="13">
    <location>
        <begin position="183"/>
        <end position="211"/>
    </location>
</feature>
<keyword evidence="3" id="KW-0547">Nucleotide-binding</keyword>
<dbReference type="EnsemblMetazoa" id="tetur13g01450.1">
    <property type="protein sequence ID" value="tetur13g01450.1"/>
    <property type="gene ID" value="tetur13g01450"/>
</dbReference>
<keyword evidence="5" id="KW-0378">Hydrolase</keyword>
<dbReference type="Pfam" id="PF00270">
    <property type="entry name" value="DEAD"/>
    <property type="match status" value="1"/>
</dbReference>
<dbReference type="FunFam" id="3.40.50.300:FF:000657">
    <property type="entry name" value="Probable ATP-dependent RNA helicase DDX41"/>
    <property type="match status" value="1"/>
</dbReference>
<evidence type="ECO:0000256" key="2">
    <source>
        <dbReference type="ARBA" id="ARBA00022723"/>
    </source>
</evidence>
<keyword evidence="8" id="KW-0067">ATP-binding</keyword>
<dbReference type="InterPro" id="IPR014001">
    <property type="entry name" value="Helicase_ATP-bd"/>
</dbReference>
<gene>
    <name evidence="19" type="primary">107364709</name>
</gene>
<dbReference type="EMBL" id="CAEY01000169">
    <property type="status" value="NOT_ANNOTATED_CDS"/>
    <property type="molecule type" value="Genomic_DNA"/>
</dbReference>
<feature type="compositionally biased region" description="Basic and acidic residues" evidence="14">
    <location>
        <begin position="1"/>
        <end position="27"/>
    </location>
</feature>
<evidence type="ECO:0000256" key="13">
    <source>
        <dbReference type="PROSITE-ProRule" id="PRU00552"/>
    </source>
</evidence>
<dbReference type="CDD" id="cd18787">
    <property type="entry name" value="SF2_C_DEAD"/>
    <property type="match status" value="1"/>
</dbReference>
<dbReference type="SMART" id="SM00487">
    <property type="entry name" value="DEXDc"/>
    <property type="match status" value="1"/>
</dbReference>
<dbReference type="GO" id="GO:0043186">
    <property type="term" value="C:P granule"/>
    <property type="evidence" value="ECO:0007669"/>
    <property type="project" value="UniProtKB-ARBA"/>
</dbReference>
<dbReference type="GO" id="GO:0000398">
    <property type="term" value="P:mRNA splicing, via spliceosome"/>
    <property type="evidence" value="ECO:0007669"/>
    <property type="project" value="InterPro"/>
</dbReference>
<evidence type="ECO:0000259" key="18">
    <source>
        <dbReference type="PROSITE" id="PS51195"/>
    </source>
</evidence>
<dbReference type="GO" id="GO:0003724">
    <property type="term" value="F:RNA helicase activity"/>
    <property type="evidence" value="ECO:0007669"/>
    <property type="project" value="UniProtKB-EC"/>
</dbReference>
<dbReference type="PROSITE" id="PS51194">
    <property type="entry name" value="HELICASE_CTER"/>
    <property type="match status" value="1"/>
</dbReference>
<evidence type="ECO:0000256" key="8">
    <source>
        <dbReference type="ARBA" id="ARBA00022840"/>
    </source>
</evidence>
<dbReference type="SUPFAM" id="SSF52540">
    <property type="entry name" value="P-loop containing nucleoside triphosphate hydrolases"/>
    <property type="match status" value="2"/>
</dbReference>
<comment type="similarity">
    <text evidence="10">Belongs to the DEAD box helicase family. DDX41 subfamily.</text>
</comment>
<dbReference type="SUPFAM" id="SSF57756">
    <property type="entry name" value="Retrovirus zinc finger-like domains"/>
    <property type="match status" value="1"/>
</dbReference>
<feature type="domain" description="CCHC-type" evidence="15">
    <location>
        <begin position="584"/>
        <end position="599"/>
    </location>
</feature>
<dbReference type="GO" id="GO:0008432">
    <property type="term" value="F:JUN kinase binding"/>
    <property type="evidence" value="ECO:0007669"/>
    <property type="project" value="UniProtKB-ARBA"/>
</dbReference>
<dbReference type="PROSITE" id="PS51192">
    <property type="entry name" value="HELICASE_ATP_BIND_1"/>
    <property type="match status" value="1"/>
</dbReference>
<proteinExistence type="inferred from homology"/>
<dbReference type="Proteomes" id="UP000015104">
    <property type="component" value="Unassembled WGS sequence"/>
</dbReference>
<feature type="compositionally biased region" description="Basic and acidic residues" evidence="14">
    <location>
        <begin position="44"/>
        <end position="65"/>
    </location>
</feature>
<keyword evidence="6" id="KW-0347">Helicase</keyword>
<dbReference type="InterPro" id="IPR044113">
    <property type="entry name" value="DEADc_DDX41"/>
</dbReference>
<evidence type="ECO:0000256" key="1">
    <source>
        <dbReference type="ARBA" id="ARBA00012552"/>
    </source>
</evidence>
<dbReference type="PANTHER" id="PTHR47958">
    <property type="entry name" value="ATP-DEPENDENT RNA HELICASE DBP3"/>
    <property type="match status" value="1"/>
</dbReference>
<evidence type="ECO:0000256" key="7">
    <source>
        <dbReference type="ARBA" id="ARBA00022833"/>
    </source>
</evidence>
<dbReference type="AlphaFoldDB" id="T1KJW4"/>
<dbReference type="STRING" id="32264.T1KJW4"/>
<dbReference type="GO" id="GO:0016787">
    <property type="term" value="F:hydrolase activity"/>
    <property type="evidence" value="ECO:0007669"/>
    <property type="project" value="UniProtKB-KW"/>
</dbReference>
<dbReference type="SMART" id="SM00490">
    <property type="entry name" value="HELICc"/>
    <property type="match status" value="1"/>
</dbReference>
<evidence type="ECO:0000259" key="15">
    <source>
        <dbReference type="PROSITE" id="PS50158"/>
    </source>
</evidence>
<dbReference type="OrthoDB" id="196131at2759"/>
<keyword evidence="4 12" id="KW-0863">Zinc-finger</keyword>
<feature type="domain" description="Helicase ATP-binding" evidence="16">
    <location>
        <begin position="214"/>
        <end position="398"/>
    </location>
</feature>
<evidence type="ECO:0000256" key="3">
    <source>
        <dbReference type="ARBA" id="ARBA00022741"/>
    </source>
</evidence>
<dbReference type="PROSITE" id="PS51195">
    <property type="entry name" value="Q_MOTIF"/>
    <property type="match status" value="1"/>
</dbReference>
<organism evidence="19 20">
    <name type="scientific">Tetranychus urticae</name>
    <name type="common">Two-spotted spider mite</name>
    <dbReference type="NCBI Taxonomy" id="32264"/>
    <lineage>
        <taxon>Eukaryota</taxon>
        <taxon>Metazoa</taxon>
        <taxon>Ecdysozoa</taxon>
        <taxon>Arthropoda</taxon>
        <taxon>Chelicerata</taxon>
        <taxon>Arachnida</taxon>
        <taxon>Acari</taxon>
        <taxon>Acariformes</taxon>
        <taxon>Trombidiformes</taxon>
        <taxon>Prostigmata</taxon>
        <taxon>Eleutherengona</taxon>
        <taxon>Raphignathae</taxon>
        <taxon>Tetranychoidea</taxon>
        <taxon>Tetranychidae</taxon>
        <taxon>Tetranychus</taxon>
    </lineage>
</organism>
<dbReference type="HOGENOM" id="CLU_003041_16_5_1"/>
<feature type="domain" description="Helicase C-terminal" evidence="17">
    <location>
        <begin position="409"/>
        <end position="569"/>
    </location>
</feature>
<comment type="catalytic activity">
    <reaction evidence="11">
        <text>ATP + H2O = ADP + phosphate + H(+)</text>
        <dbReference type="Rhea" id="RHEA:13065"/>
        <dbReference type="ChEBI" id="CHEBI:15377"/>
        <dbReference type="ChEBI" id="CHEBI:15378"/>
        <dbReference type="ChEBI" id="CHEBI:30616"/>
        <dbReference type="ChEBI" id="CHEBI:43474"/>
        <dbReference type="ChEBI" id="CHEBI:456216"/>
        <dbReference type="EC" id="3.6.4.13"/>
    </reaction>
</comment>
<sequence length="625" mass="70705">MDYDIIREDIKRRRREAELEENGKSSSEEEEMDTYIPVKVRRKNLYEKYSKSHQTSESHKYRSDSNDQESSQDVESDDQIKARDNVSLWDQHAELKKLAEQKKDNATLEKQLEEERKIQEAVIDKRPLMSVGELAKGIIYTDPIKTGWKPPRYIKEMSKAKRDRILQRYHILVEGEDICPPIKTFREMKFPRCILSALKKKGIKKPSPIQIQGLPSVLAGRDMIGIASTGSGKTLVFVLPLIMFALEQEYRLPFIKNEGPYGLVVCPSRELAKQTCDIIKYYCEALEADGYPRLRSCLCIGGVSIRDQADMLRHGVHIVVATPGRFIAMLNEKKVNLEVCRYLCLDEADRMIDSGFEEDVRTIFSFFKGQRQTLLFSATMPKRIQNFARSALVKPVTINVGRAGAANPLVTQDVEYVKEEAKLAHILSTLQKTPPPVLIFASKKYDVDAIHELLFVKGVQAVAIHGDKSQEERIQAVESFRNQKADVLVATDVSSKGIDFANIQHVINYDMPDNIEDYVHRIGRTGRGGKKGFASTFVNKYVDESILLELKLLLIEAKQQLPPFLMALRSADDKYLQAESETGCMHCGGLGHISENCPRVEAAQNKQASSIAKGKDYLANSAADW</sequence>
<dbReference type="Gene3D" id="3.40.50.300">
    <property type="entry name" value="P-loop containing nucleotide triphosphate hydrolases"/>
    <property type="match status" value="2"/>
</dbReference>
<keyword evidence="7" id="KW-0862">Zinc</keyword>
<feature type="domain" description="DEAD-box RNA helicase Q" evidence="18">
    <location>
        <begin position="183"/>
        <end position="211"/>
    </location>
</feature>
<keyword evidence="2" id="KW-0479">Metal-binding</keyword>
<evidence type="ECO:0000313" key="20">
    <source>
        <dbReference type="Proteomes" id="UP000015104"/>
    </source>
</evidence>
<name>T1KJW4_TETUR</name>
<evidence type="ECO:0000256" key="9">
    <source>
        <dbReference type="ARBA" id="ARBA00022884"/>
    </source>
</evidence>
<dbReference type="InterPro" id="IPR014014">
    <property type="entry name" value="RNA_helicase_DEAD_Q_motif"/>
</dbReference>
<dbReference type="InterPro" id="IPR011545">
    <property type="entry name" value="DEAD/DEAH_box_helicase_dom"/>
</dbReference>
<dbReference type="InterPro" id="IPR027417">
    <property type="entry name" value="P-loop_NTPase"/>
</dbReference>
<dbReference type="InterPro" id="IPR001650">
    <property type="entry name" value="Helicase_C-like"/>
</dbReference>
<feature type="region of interest" description="Disordered" evidence="14">
    <location>
        <begin position="1"/>
        <end position="81"/>
    </location>
</feature>
<keyword evidence="20" id="KW-1185">Reference proteome</keyword>
<accession>T1KJW4</accession>